<evidence type="ECO:0000259" key="2">
    <source>
        <dbReference type="Pfam" id="PF23468"/>
    </source>
</evidence>
<dbReference type="InterPro" id="IPR025344">
    <property type="entry name" value="CDP1-like_IMS"/>
</dbReference>
<dbReference type="GO" id="GO:0010020">
    <property type="term" value="P:chloroplast fission"/>
    <property type="evidence" value="ECO:0007669"/>
    <property type="project" value="TreeGrafter"/>
</dbReference>
<protein>
    <recommendedName>
        <fullName evidence="6">ARC6 IMS domain-containing protein</fullName>
    </recommendedName>
</protein>
<dbReference type="Pfam" id="PF13355">
    <property type="entry name" value="ARC6-like_IMS"/>
    <property type="match status" value="1"/>
</dbReference>
<dbReference type="GO" id="GO:0009706">
    <property type="term" value="C:chloroplast inner membrane"/>
    <property type="evidence" value="ECO:0007669"/>
    <property type="project" value="TreeGrafter"/>
</dbReference>
<gene>
    <name evidence="4" type="ORF">IFM89_007695</name>
</gene>
<dbReference type="PANTHER" id="PTHR33925:SF2">
    <property type="entry name" value="PLASTID DIVISION PROTEIN CDP1, CHLOROPLASTIC"/>
    <property type="match status" value="1"/>
</dbReference>
<name>A0A835IWL3_9MAGN</name>
<feature type="domain" description="Plastid division protein CDP1-like 2nd alpha solenoid" evidence="2">
    <location>
        <begin position="338"/>
        <end position="484"/>
    </location>
</feature>
<evidence type="ECO:0008006" key="6">
    <source>
        <dbReference type="Google" id="ProtNLM"/>
    </source>
</evidence>
<sequence length="830" mass="93123">DEGNISRSQQHLFLLLYSQSSSQKSGRFSPCEYWLIIEEKEERVCYSSPGRLTATTHVQTSSSSSIQNNNDAQIRTGVEIPVTCYQIIGVSNQAEKDEIVKSVMSLRNAEVEEGYTLDVVVSRQEILMDVRDKLLFEPEYAGNVREKLPPKSSLRIPWSWVPAALCLLQEAGEENLVLEIGRAALQHPDANPFTHDCLLSMALAECAIAKTWFEKNKVSQGFEALARAQYLLKTKVSLGNMPLLSEIEESLEELAPACTLELLDMPYTPEYAERRRGAIAALRELLSQGLDVETSCQVRDWPCFLSQALSKLMATEIVDLLPWDNIAIARKNKKSLESQNQRVVIDSNCFYKAMIAHIAVGFSNKQPNLDKAHDIVQSTEQIDKARTICECLFASEGVDLKFEDSLCSFLLGQGAETEAVERLRELQIDSVPASRYFMSTNIKKEATNDSVVNPSLEIWLKDAVLGLFPDTRDCSPTLESFFKGERRTLGHTKRSMGIPKPSPGVNHKPSFVVPPNRVGSEEPHPHLNSTRHIGVAVKQLAPGNMHSPLTTVKTSSGTAQQSVQLERKFGTHQKNYWESWSISGSMVQRTTLVTIAGCFAFIAFKLLGVQIRQMRSLSQLHIIKSKTDTNCHVWTRDPNSDYGVGPACIGGNNIARSFRNLLKLLNKKLEHLPDDRTKQSSVPVDDVLLFANAPQKREMSMEEAEALVKQWQEVKAEALGPEHQIHILSEVLAEPMLVEWQALADSAKAKACFWRFVLLQLSVIRADVLYDGNGSEMAEIEALLEEAAELVDDSQTKNPNYYSTYKIRYVLKRQYDGSWRFCQWGIQAPR</sequence>
<dbReference type="InterPro" id="IPR058032">
    <property type="entry name" value="CDP1-like_a_solenoid_1"/>
</dbReference>
<proteinExistence type="predicted"/>
<evidence type="ECO:0000313" key="5">
    <source>
        <dbReference type="Proteomes" id="UP000631114"/>
    </source>
</evidence>
<evidence type="ECO:0000259" key="1">
    <source>
        <dbReference type="Pfam" id="PF13355"/>
    </source>
</evidence>
<feature type="domain" description="Plastid division protein CDP1-like 1st alpha solenoid" evidence="3">
    <location>
        <begin position="155"/>
        <end position="301"/>
    </location>
</feature>
<feature type="domain" description="Plastid division protein CDP1-like IMS" evidence="1">
    <location>
        <begin position="704"/>
        <end position="821"/>
    </location>
</feature>
<dbReference type="Pfam" id="PF25515">
    <property type="entry name" value="Arm_PDR"/>
    <property type="match status" value="1"/>
</dbReference>
<reference evidence="4 5" key="1">
    <citation type="submission" date="2020-10" db="EMBL/GenBank/DDBJ databases">
        <title>The Coptis chinensis genome and diversification of protoberbering-type alkaloids.</title>
        <authorList>
            <person name="Wang B."/>
            <person name="Shu S."/>
            <person name="Song C."/>
            <person name="Liu Y."/>
        </authorList>
    </citation>
    <scope>NUCLEOTIDE SEQUENCE [LARGE SCALE GENOMIC DNA]</scope>
    <source>
        <strain evidence="4">HL-2020</strain>
        <tissue evidence="4">Leaf</tissue>
    </source>
</reference>
<evidence type="ECO:0000259" key="3">
    <source>
        <dbReference type="Pfam" id="PF25515"/>
    </source>
</evidence>
<dbReference type="Proteomes" id="UP000631114">
    <property type="component" value="Unassembled WGS sequence"/>
</dbReference>
<dbReference type="InterPro" id="IPR044685">
    <property type="entry name" value="CPD1-like"/>
</dbReference>
<dbReference type="Pfam" id="PF23468">
    <property type="entry name" value="ARC6"/>
    <property type="match status" value="1"/>
</dbReference>
<organism evidence="4 5">
    <name type="scientific">Coptis chinensis</name>
    <dbReference type="NCBI Taxonomy" id="261450"/>
    <lineage>
        <taxon>Eukaryota</taxon>
        <taxon>Viridiplantae</taxon>
        <taxon>Streptophyta</taxon>
        <taxon>Embryophyta</taxon>
        <taxon>Tracheophyta</taxon>
        <taxon>Spermatophyta</taxon>
        <taxon>Magnoliopsida</taxon>
        <taxon>Ranunculales</taxon>
        <taxon>Ranunculaceae</taxon>
        <taxon>Coptidoideae</taxon>
        <taxon>Coptis</taxon>
    </lineage>
</organism>
<dbReference type="AlphaFoldDB" id="A0A835IWL3"/>
<dbReference type="OrthoDB" id="1708707at2759"/>
<comment type="caution">
    <text evidence="4">The sequence shown here is derived from an EMBL/GenBank/DDBJ whole genome shotgun (WGS) entry which is preliminary data.</text>
</comment>
<keyword evidence="5" id="KW-1185">Reference proteome</keyword>
<feature type="non-terminal residue" evidence="4">
    <location>
        <position position="830"/>
    </location>
</feature>
<evidence type="ECO:0000313" key="4">
    <source>
        <dbReference type="EMBL" id="KAF9623997.1"/>
    </source>
</evidence>
<dbReference type="PANTHER" id="PTHR33925">
    <property type="entry name" value="PLASTID DIVISION PROTEIN CDP1, CHLOROPLASTIC-RELATED"/>
    <property type="match status" value="1"/>
</dbReference>
<dbReference type="InterPro" id="IPR057137">
    <property type="entry name" value="CDP1-like_a_solenoid_2"/>
</dbReference>
<accession>A0A835IWL3</accession>
<dbReference type="EMBL" id="JADFTS010000001">
    <property type="protein sequence ID" value="KAF9623997.1"/>
    <property type="molecule type" value="Genomic_DNA"/>
</dbReference>